<accession>A0A7Y0AGL3</accession>
<keyword evidence="2" id="KW-1185">Reference proteome</keyword>
<evidence type="ECO:0000313" key="2">
    <source>
        <dbReference type="Proteomes" id="UP000559626"/>
    </source>
</evidence>
<organism evidence="1 2">
    <name type="scientific">Hymenobacter polaris</name>
    <dbReference type="NCBI Taxonomy" id="2682546"/>
    <lineage>
        <taxon>Bacteria</taxon>
        <taxon>Pseudomonadati</taxon>
        <taxon>Bacteroidota</taxon>
        <taxon>Cytophagia</taxon>
        <taxon>Cytophagales</taxon>
        <taxon>Hymenobacteraceae</taxon>
        <taxon>Hymenobacter</taxon>
    </lineage>
</organism>
<reference evidence="1 2" key="1">
    <citation type="submission" date="2020-04" db="EMBL/GenBank/DDBJ databases">
        <title>Hymenobacter polaris sp. nov., isolated from Arctic soil.</title>
        <authorList>
            <person name="Dahal R.H."/>
        </authorList>
    </citation>
    <scope>NUCLEOTIDE SEQUENCE [LARGE SCALE GENOMIC DNA]</scope>
    <source>
        <strain evidence="1 2">RP-2-7</strain>
    </source>
</reference>
<dbReference type="AlphaFoldDB" id="A0A7Y0AGL3"/>
<gene>
    <name evidence="1" type="ORF">HHL22_16150</name>
</gene>
<sequence>MILNFYAIQAQYAPEVSLLRFQYYRSSAELTTNRKSLNAIAQLIEQNTITEGLIDLRGRPRITPEQQLWVATNWLPRVSVPAIQHVAFVMSSTSLYNQMAIEAMHFAARHFIHYEVQFFSEPASALDWLLSFQDPTAQAHLEQEWAEHPLAANSEG</sequence>
<dbReference type="RefSeq" id="WP_169532364.1">
    <property type="nucleotide sequence ID" value="NZ_JABBGH010000002.1"/>
</dbReference>
<comment type="caution">
    <text evidence="1">The sequence shown here is derived from an EMBL/GenBank/DDBJ whole genome shotgun (WGS) entry which is preliminary data.</text>
</comment>
<dbReference type="Proteomes" id="UP000559626">
    <property type="component" value="Unassembled WGS sequence"/>
</dbReference>
<dbReference type="EMBL" id="JABBGH010000002">
    <property type="protein sequence ID" value="NML66740.1"/>
    <property type="molecule type" value="Genomic_DNA"/>
</dbReference>
<evidence type="ECO:0000313" key="1">
    <source>
        <dbReference type="EMBL" id="NML66740.1"/>
    </source>
</evidence>
<name>A0A7Y0AGL3_9BACT</name>
<proteinExistence type="predicted"/>
<evidence type="ECO:0008006" key="3">
    <source>
        <dbReference type="Google" id="ProtNLM"/>
    </source>
</evidence>
<protein>
    <recommendedName>
        <fullName evidence="3">STAS/SEC14 domain-containing protein</fullName>
    </recommendedName>
</protein>